<organism evidence="1 2">
    <name type="scientific">Carboxylicivirga sediminis</name>
    <dbReference type="NCBI Taxonomy" id="2006564"/>
    <lineage>
        <taxon>Bacteria</taxon>
        <taxon>Pseudomonadati</taxon>
        <taxon>Bacteroidota</taxon>
        <taxon>Bacteroidia</taxon>
        <taxon>Marinilabiliales</taxon>
        <taxon>Marinilabiliaceae</taxon>
        <taxon>Carboxylicivirga</taxon>
    </lineage>
</organism>
<reference evidence="1" key="2">
    <citation type="submission" date="2021-04" db="EMBL/GenBank/DDBJ databases">
        <authorList>
            <person name="Zhang T."/>
            <person name="Zhang Y."/>
            <person name="Lu D."/>
            <person name="Zuo D."/>
            <person name="Du Z."/>
        </authorList>
    </citation>
    <scope>NUCLEOTIDE SEQUENCE</scope>
    <source>
        <strain evidence="1">JR1</strain>
    </source>
</reference>
<dbReference type="EMBL" id="JAGTAR010000055">
    <property type="protein sequence ID" value="MBR8538234.1"/>
    <property type="molecule type" value="Genomic_DNA"/>
</dbReference>
<name>A0A941FC13_9BACT</name>
<dbReference type="Proteomes" id="UP000679220">
    <property type="component" value="Unassembled WGS sequence"/>
</dbReference>
<comment type="caution">
    <text evidence="1">The sequence shown here is derived from an EMBL/GenBank/DDBJ whole genome shotgun (WGS) entry which is preliminary data.</text>
</comment>
<accession>A0A941FC13</accession>
<gene>
    <name evidence="1" type="ORF">KDU71_21865</name>
</gene>
<reference evidence="1" key="1">
    <citation type="journal article" date="2018" name="Int. J. Syst. Evol. Microbiol.">
        <title>Carboxylicivirga sediminis sp. nov., isolated from coastal sediment.</title>
        <authorList>
            <person name="Wang F.Q."/>
            <person name="Ren L.H."/>
            <person name="Zou R.J."/>
            <person name="Sun Y.Z."/>
            <person name="Liu X.J."/>
            <person name="Jiang F."/>
            <person name="Liu L.J."/>
        </authorList>
    </citation>
    <scope>NUCLEOTIDE SEQUENCE</scope>
    <source>
        <strain evidence="1">JR1</strain>
    </source>
</reference>
<evidence type="ECO:0000313" key="2">
    <source>
        <dbReference type="Proteomes" id="UP000679220"/>
    </source>
</evidence>
<dbReference type="AlphaFoldDB" id="A0A941FC13"/>
<evidence type="ECO:0000313" key="1">
    <source>
        <dbReference type="EMBL" id="MBR8538234.1"/>
    </source>
</evidence>
<protein>
    <submittedName>
        <fullName evidence="1">Uncharacterized protein</fullName>
    </submittedName>
</protein>
<sequence length="260" mass="31047">MRKLFLDLAIIGCLILMNISAINAQLFETNELYPNTNKIKGRYYNGTGGGGYWSLEYVDSIGRIISKESYHKKQLMSRNKIIYDDNNNMIFDIQTFDFNNPERIDTNRFEYKYADNRIIYQFRKLSVNDSTVIKLTVNQGDTILKYQEQAFYYRPKTKKTDVFETIYRLRYQNGLLVSIKKFDNERNSTEIKKYEYFENGRLKRRLIERIPEPDMKIVYMGGPGSDDEYYKYKLDSENRIKVLYHIINGKKYKIAVYSYE</sequence>
<dbReference type="RefSeq" id="WP_212193258.1">
    <property type="nucleotide sequence ID" value="NZ_JAGTAR010000055.1"/>
</dbReference>
<proteinExistence type="predicted"/>
<keyword evidence="2" id="KW-1185">Reference proteome</keyword>